<dbReference type="OrthoDB" id="361037at2"/>
<dbReference type="EMBL" id="CP002631">
    <property type="protein sequence ID" value="AEB14942.1"/>
    <property type="molecule type" value="Genomic_DNA"/>
</dbReference>
<dbReference type="HOGENOM" id="CLU_182060_0_0_12"/>
<protein>
    <submittedName>
        <fullName evidence="1">Ribosomal subunit interface protein, putative</fullName>
    </submittedName>
</protein>
<dbReference type="InterPro" id="IPR003489">
    <property type="entry name" value="RHF/RaiA"/>
</dbReference>
<dbReference type="KEGG" id="tsu:Tresu_2071"/>
<dbReference type="STRING" id="869209.Tresu_2071"/>
<dbReference type="SUPFAM" id="SSF69754">
    <property type="entry name" value="Ribosome binding protein Y (YfiA homologue)"/>
    <property type="match status" value="1"/>
</dbReference>
<keyword evidence="2" id="KW-1185">Reference proteome</keyword>
<dbReference type="AlphaFoldDB" id="F2NTF3"/>
<reference evidence="2" key="2">
    <citation type="submission" date="2011-04" db="EMBL/GenBank/DDBJ databases">
        <title>The complete genome of chromosome of Treponema succinifaciens DSM 2489.</title>
        <authorList>
            <person name="Lucas S."/>
            <person name="Copeland A."/>
            <person name="Lapidus A."/>
            <person name="Bruce D."/>
            <person name="Goodwin L."/>
            <person name="Pitluck S."/>
            <person name="Peters L."/>
            <person name="Kyrpides N."/>
            <person name="Mavromatis K."/>
            <person name="Ivanova N."/>
            <person name="Ovchinnikova G."/>
            <person name="Teshima H."/>
            <person name="Detter J.C."/>
            <person name="Tapia R."/>
            <person name="Han C."/>
            <person name="Land M."/>
            <person name="Hauser L."/>
            <person name="Markowitz V."/>
            <person name="Cheng J.-F."/>
            <person name="Hugenholtz P."/>
            <person name="Woyke T."/>
            <person name="Wu D."/>
            <person name="Gronow S."/>
            <person name="Wellnitz S."/>
            <person name="Brambilla E."/>
            <person name="Klenk H.-P."/>
            <person name="Eisen J.A."/>
        </authorList>
    </citation>
    <scope>NUCLEOTIDE SEQUENCE [LARGE SCALE GENOMIC DNA]</scope>
    <source>
        <strain evidence="2">ATCC 33096 / DSM 2489 / 6091</strain>
    </source>
</reference>
<evidence type="ECO:0000313" key="2">
    <source>
        <dbReference type="Proteomes" id="UP000006852"/>
    </source>
</evidence>
<dbReference type="InterPro" id="IPR036567">
    <property type="entry name" value="RHF-like"/>
</dbReference>
<proteinExistence type="predicted"/>
<dbReference type="Proteomes" id="UP000006852">
    <property type="component" value="Chromosome"/>
</dbReference>
<evidence type="ECO:0000313" key="1">
    <source>
        <dbReference type="EMBL" id="AEB14942.1"/>
    </source>
</evidence>
<dbReference type="RefSeq" id="WP_013702196.1">
    <property type="nucleotide sequence ID" value="NC_015385.1"/>
</dbReference>
<sequence>MTKSISAQGFTLDSDQTALINKKLERISYAENLIVDLIMHVKEDKKFYFDTTVNFRWGGNAHVTGDDFDFAAALNKMMDVLDTKIKKEKDKVQEKK</sequence>
<dbReference type="eggNOG" id="COG1544">
    <property type="taxonomic scope" value="Bacteria"/>
</dbReference>
<name>F2NTF3_TRES6</name>
<dbReference type="GeneID" id="302999193"/>
<accession>F2NTF3</accession>
<gene>
    <name evidence="1" type="ordered locus">Tresu_2071</name>
</gene>
<organism evidence="1 2">
    <name type="scientific">Treponema succinifaciens (strain ATCC 33096 / DSM 2489 / 6091)</name>
    <dbReference type="NCBI Taxonomy" id="869209"/>
    <lineage>
        <taxon>Bacteria</taxon>
        <taxon>Pseudomonadati</taxon>
        <taxon>Spirochaetota</taxon>
        <taxon>Spirochaetia</taxon>
        <taxon>Spirochaetales</taxon>
        <taxon>Treponemataceae</taxon>
        <taxon>Treponema</taxon>
    </lineage>
</organism>
<reference evidence="1 2" key="1">
    <citation type="journal article" date="2011" name="Stand. Genomic Sci.">
        <title>Complete genome sequence of Treponema succinifaciens type strain (6091).</title>
        <authorList>
            <person name="Han C."/>
            <person name="Gronow S."/>
            <person name="Teshima H."/>
            <person name="Lapidus A."/>
            <person name="Nolan M."/>
            <person name="Lucas S."/>
            <person name="Hammon N."/>
            <person name="Deshpande S."/>
            <person name="Cheng J.F."/>
            <person name="Zeytun A."/>
            <person name="Tapia R."/>
            <person name="Goodwin L."/>
            <person name="Pitluck S."/>
            <person name="Liolios K."/>
            <person name="Pagani I."/>
            <person name="Ivanova N."/>
            <person name="Mavromatis K."/>
            <person name="Mikhailova N."/>
            <person name="Huntemann M."/>
            <person name="Pati A."/>
            <person name="Chen A."/>
            <person name="Palaniappan K."/>
            <person name="Land M."/>
            <person name="Hauser L."/>
            <person name="Brambilla E.M."/>
            <person name="Rohde M."/>
            <person name="Goker M."/>
            <person name="Woyke T."/>
            <person name="Bristow J."/>
            <person name="Eisen J.A."/>
            <person name="Markowitz V."/>
            <person name="Hugenholtz P."/>
            <person name="Kyrpides N.C."/>
            <person name="Klenk H.P."/>
            <person name="Detter J.C."/>
        </authorList>
    </citation>
    <scope>NUCLEOTIDE SEQUENCE [LARGE SCALE GENOMIC DNA]</scope>
    <source>
        <strain evidence="2">ATCC 33096 / DSM 2489 / 6091</strain>
    </source>
</reference>
<dbReference type="Gene3D" id="3.30.160.100">
    <property type="entry name" value="Ribosome hibernation promotion factor-like"/>
    <property type="match status" value="1"/>
</dbReference>
<dbReference type="Pfam" id="PF02482">
    <property type="entry name" value="Ribosomal_S30AE"/>
    <property type="match status" value="1"/>
</dbReference>